<name>A0ACC6PLV2_9ACTN</name>
<dbReference type="EMBL" id="JBBKAJ010000012">
    <property type="protein sequence ID" value="MEJ8632295.1"/>
    <property type="molecule type" value="Genomic_DNA"/>
</dbReference>
<dbReference type="Proteomes" id="UP001377168">
    <property type="component" value="Unassembled WGS sequence"/>
</dbReference>
<proteinExistence type="predicted"/>
<reference evidence="1" key="1">
    <citation type="submission" date="2024-03" db="EMBL/GenBank/DDBJ databases">
        <title>Novel Streptomyces species of biotechnological and ecological value are a feature of Machair soil.</title>
        <authorList>
            <person name="Prole J.R."/>
            <person name="Goodfellow M."/>
            <person name="Allenby N."/>
            <person name="Ward A.C."/>
        </authorList>
    </citation>
    <scope>NUCLEOTIDE SEQUENCE</scope>
    <source>
        <strain evidence="1">MS2.AVA.5</strain>
    </source>
</reference>
<organism evidence="1 2">
    <name type="scientific">Streptomyces achmelvichensis</name>
    <dbReference type="NCBI Taxonomy" id="3134111"/>
    <lineage>
        <taxon>Bacteria</taxon>
        <taxon>Bacillati</taxon>
        <taxon>Actinomycetota</taxon>
        <taxon>Actinomycetes</taxon>
        <taxon>Kitasatosporales</taxon>
        <taxon>Streptomycetaceae</taxon>
        <taxon>Streptomyces</taxon>
    </lineage>
</organism>
<evidence type="ECO:0000313" key="1">
    <source>
        <dbReference type="EMBL" id="MEJ8632295.1"/>
    </source>
</evidence>
<keyword evidence="2" id="KW-1185">Reference proteome</keyword>
<evidence type="ECO:0000313" key="2">
    <source>
        <dbReference type="Proteomes" id="UP001377168"/>
    </source>
</evidence>
<protein>
    <submittedName>
        <fullName evidence="1">Uncharacterized protein</fullName>
    </submittedName>
</protein>
<gene>
    <name evidence="1" type="ORF">WKI67_02330</name>
</gene>
<comment type="caution">
    <text evidence="1">The sequence shown here is derived from an EMBL/GenBank/DDBJ whole genome shotgun (WGS) entry which is preliminary data.</text>
</comment>
<accession>A0ACC6PLV2</accession>
<sequence length="236" mass="25656">MTGARFDAVMLSYDEPLADKLHARLQRVLGLKVKRLHGVHGMRRAYRLAAEVVDNEQFLLADGDFVIDTEFAIGDIEPLAEGVSLRVWQAINPLNGLVYGYGGLKLVRRSALRELGEAVDVLAALPGRIEFSKTVAGTTRINQSPYHAWKAGFRECSMLARGSEYGMDDAQSAQRITAWTSGGQGEFAEFATAGAREGVAFAGEAARDPGRFEALNDPAWLMERFTAAHGDQVVAG</sequence>